<reference evidence="3" key="1">
    <citation type="journal article" date="2002" name="Curr. Genet.">
        <title>Mitochondrial RNA editing truncates a chimeric open reading frame associated with S male-sterility in maize.</title>
        <authorList>
            <person name="Gallagher L.J."/>
            <person name="Betz S.K."/>
            <person name="Chase C.D."/>
        </authorList>
    </citation>
    <scope>NUCLEOTIDE SEQUENCE</scope>
    <source>
        <tissue evidence="3">Microspore</tissue>
    </source>
</reference>
<evidence type="ECO:0000256" key="1">
    <source>
        <dbReference type="SAM" id="MobiDB-lite"/>
    </source>
</evidence>
<sequence length="355" mass="39917">MEDIMSTIRILLPLRKQITGYFDKPSLSLNRDSTNEFLSTFLKTYIEDIHDFHFIDEDPIDRGESSLSLDKKNTTYYEADASDEEMDITDGIEGIIGGTNRGHNGGGDGEALFIQISRLLMEYIKYYILNITHTYDAMLSEIPWWIADSILKLLSLVCIHYILRFNPLIYMGNRFDIIYKVLGSVGAGLKSLIPQSIVAIFMQVSTRHFDERHRKYLYGFFNILVYYGIGLVVRYYITPHLIPDLGFFRLQVLTHLCDENAGASVPAAPPLPQRRAGARFPTILLPPEPNEPPQSGVGRSATTPPEPKISTACLEVVKALLNGAARGCTGSWCTGIWDELKNCCSPSSCCDEWID</sequence>
<dbReference type="AlphaFoldDB" id="Q8HG36"/>
<protein>
    <submittedName>
        <fullName evidence="3">Uncharacterized protein</fullName>
    </submittedName>
</protein>
<evidence type="ECO:0000256" key="2">
    <source>
        <dbReference type="SAM" id="Phobius"/>
    </source>
</evidence>
<proteinExistence type="evidence at transcript level"/>
<keyword evidence="3" id="KW-0496">Mitochondrion</keyword>
<dbReference type="EMBL" id="AF536190">
    <property type="protein sequence ID" value="AAN40753.1"/>
    <property type="molecule type" value="mRNA"/>
</dbReference>
<keyword evidence="2" id="KW-0812">Transmembrane</keyword>
<keyword evidence="2" id="KW-1133">Transmembrane helix</keyword>
<name>Q8HG36_MAIZE</name>
<feature type="region of interest" description="Disordered" evidence="1">
    <location>
        <begin position="282"/>
        <end position="305"/>
    </location>
</feature>
<organism evidence="3">
    <name type="scientific">Zea mays</name>
    <name type="common">Maize</name>
    <dbReference type="NCBI Taxonomy" id="4577"/>
    <lineage>
        <taxon>Eukaryota</taxon>
        <taxon>Viridiplantae</taxon>
        <taxon>Streptophyta</taxon>
        <taxon>Embryophyta</taxon>
        <taxon>Tracheophyta</taxon>
        <taxon>Spermatophyta</taxon>
        <taxon>Magnoliopsida</taxon>
        <taxon>Liliopsida</taxon>
        <taxon>Poales</taxon>
        <taxon>Poaceae</taxon>
        <taxon>PACMAD clade</taxon>
        <taxon>Panicoideae</taxon>
        <taxon>Andropogonodae</taxon>
        <taxon>Andropogoneae</taxon>
        <taxon>Tripsacinae</taxon>
        <taxon>Zea</taxon>
    </lineage>
</organism>
<evidence type="ECO:0000313" key="3">
    <source>
        <dbReference type="EMBL" id="AAN40753.1"/>
    </source>
</evidence>
<accession>Q8HG36</accession>
<geneLocation type="mitochondrion" evidence="3"/>
<feature type="transmembrane region" description="Helical" evidence="2">
    <location>
        <begin position="216"/>
        <end position="237"/>
    </location>
</feature>
<keyword evidence="2" id="KW-0472">Membrane</keyword>